<proteinExistence type="predicted"/>
<organism evidence="2 3">
    <name type="scientific">Conchiformibius kuhniae</name>
    <dbReference type="NCBI Taxonomy" id="211502"/>
    <lineage>
        <taxon>Bacteria</taxon>
        <taxon>Pseudomonadati</taxon>
        <taxon>Pseudomonadota</taxon>
        <taxon>Betaproteobacteria</taxon>
        <taxon>Neisseriales</taxon>
        <taxon>Neisseriaceae</taxon>
        <taxon>Conchiformibius</taxon>
    </lineage>
</organism>
<gene>
    <name evidence="2" type="ORF">LVJ77_11470</name>
</gene>
<dbReference type="EMBL" id="CP091521">
    <property type="protein sequence ID" value="UOP04763.1"/>
    <property type="molecule type" value="Genomic_DNA"/>
</dbReference>
<evidence type="ECO:0000256" key="1">
    <source>
        <dbReference type="SAM" id="Phobius"/>
    </source>
</evidence>
<sequence length="58" mass="7120">MITTRYRIDKGRVEPLYSRTHSDVIIFFVAFISAFPLWASLRWLLPWIWRKRRRVQAV</sequence>
<keyword evidence="1" id="KW-1133">Transmembrane helix</keyword>
<protein>
    <submittedName>
        <fullName evidence="2">Uncharacterized protein</fullName>
    </submittedName>
</protein>
<dbReference type="AlphaFoldDB" id="A0A8T9MY19"/>
<accession>A0A8T9MY19</accession>
<reference evidence="2" key="1">
    <citation type="submission" date="2021-12" db="EMBL/GenBank/DDBJ databases">
        <authorList>
            <person name="Veyrier F.J."/>
        </authorList>
    </citation>
    <scope>NUCLEOTIDE SEQUENCE</scope>
    <source>
        <strain evidence="2">17694</strain>
    </source>
</reference>
<dbReference type="Proteomes" id="UP000831534">
    <property type="component" value="Chromosome"/>
</dbReference>
<evidence type="ECO:0000313" key="2">
    <source>
        <dbReference type="EMBL" id="UOP04763.1"/>
    </source>
</evidence>
<keyword evidence="3" id="KW-1185">Reference proteome</keyword>
<keyword evidence="1" id="KW-0472">Membrane</keyword>
<reference evidence="2" key="2">
    <citation type="journal article" date="2022" name="Res Sq">
        <title>Evolution of multicellular longitudinally dividing oral cavity symbionts (Neisseriaceae).</title>
        <authorList>
            <person name="Nyongesa S."/>
            <person name="Weber P."/>
            <person name="Bernet E."/>
            <person name="Pullido F."/>
            <person name="Nieckarz M."/>
            <person name="Delaby M."/>
            <person name="Nieves C."/>
            <person name="Viehboeck T."/>
            <person name="Krause N."/>
            <person name="Rivera-Millot A."/>
            <person name="Nakamura A."/>
            <person name="Vischer N."/>
            <person name="VanNieuwenhze M."/>
            <person name="Brun Y."/>
            <person name="Cava F."/>
            <person name="Bulgheresi S."/>
            <person name="Veyrier F."/>
        </authorList>
    </citation>
    <scope>NUCLEOTIDE SEQUENCE</scope>
    <source>
        <strain evidence="2">17694</strain>
    </source>
</reference>
<feature type="transmembrane region" description="Helical" evidence="1">
    <location>
        <begin position="24"/>
        <end position="45"/>
    </location>
</feature>
<keyword evidence="1" id="KW-0812">Transmembrane</keyword>
<evidence type="ECO:0000313" key="3">
    <source>
        <dbReference type="Proteomes" id="UP000831534"/>
    </source>
</evidence>
<name>A0A8T9MY19_9NEIS</name>